<dbReference type="InterPro" id="IPR016024">
    <property type="entry name" value="ARM-type_fold"/>
</dbReference>
<keyword evidence="9" id="KW-1185">Reference proteome</keyword>
<dbReference type="SUPFAM" id="SSF48371">
    <property type="entry name" value="ARM repeat"/>
    <property type="match status" value="1"/>
</dbReference>
<dbReference type="GO" id="GO:0005634">
    <property type="term" value="C:nucleus"/>
    <property type="evidence" value="ECO:0007669"/>
    <property type="project" value="UniProtKB-SubCell"/>
</dbReference>
<dbReference type="Proteomes" id="UP000694546">
    <property type="component" value="Chromosome 18"/>
</dbReference>
<sequence>MDDMQSMREEEIPASLGRCDLTLTSSSSDPRELISTLQTLTSSSDTRELIATLQTLNSSSDTRELISTLQTLNDLTADVPCGAASAEFKSSYYTRTLQVLISRINVDWVQKLTVAQRRDLWDGLFFHGPPEQALLVLMDGLGTLSPSAGRDHLVDILEEFLRSGGLDRLLWSYCQGQGPRDSPQLREALLGRLAGLPDLTANRLHPHNRELFLPERYCALLANALLHALENTCQALRNGCDCSLVFVAQVLGKVCIHGNSALVFGLLAPRLSLCTRSDVVWQRVSWKLMENVPERWLEPVVTGMVLAIGRPAALSRVLGNLVLKNKKAQFLLTHKMLLLQYHHPTAVLRTILGYLAADRERRPLLIQVLRSVCETWSSPSSVRNTPVEQQLYVSRVLLLSASLLKGEEITLLRSELLQCMLGGMQSHLDSGVVRLRRLGMVVGECLSSCMDLNGTKLAFEFERDEETEELRSLMTPQEDEDSDPDPEDGLKPCPDVTPVPRESPMLPELEETPAEPDSDLDSDDDLTPYDMSCDQELSKATPPRYLSDCMDALQTSSDAGHVELSLRAAEGLVRKNVSTTREVSVQMARVLLHLEDRFSTPGFLSLRHTTMVALAVTDPAPVAKYLTSEFYSLNYSLRQRLDMLEVLAMSAQELSQPIRAGEAPNERAALVAEVTSYPGDDPVHWRQVVERRIQGKTRRISKGVTRPPAKGTANRYAPVAGHFFFPLLQNHDRPQVTFDLLGSDHLVLGRLIHTLGLLVHLAVNAPVAPQMGRALLDFVWALRYHADQMVRRGVLFAVCSVFLSMPSESLLTELSETLFETRAWLADVAEADTDADCRSLAVQSLVLLEKSLKRQLEAP</sequence>
<dbReference type="InterPro" id="IPR057348">
    <property type="entry name" value="TELO2_ARM"/>
</dbReference>
<dbReference type="RefSeq" id="XP_030196410.1">
    <property type="nucleotide sequence ID" value="XM_030340550.1"/>
</dbReference>
<evidence type="ECO:0000256" key="4">
    <source>
        <dbReference type="ARBA" id="ARBA00022490"/>
    </source>
</evidence>
<protein>
    <recommendedName>
        <fullName evidence="3">Telomere length regulation protein TEL2 homolog</fullName>
    </recommendedName>
</protein>
<dbReference type="GO" id="GO:0042162">
    <property type="term" value="F:telomeric DNA binding"/>
    <property type="evidence" value="ECO:0007669"/>
    <property type="project" value="TreeGrafter"/>
</dbReference>
<feature type="region of interest" description="Disordered" evidence="5">
    <location>
        <begin position="463"/>
        <end position="538"/>
    </location>
</feature>
<dbReference type="Ensembl" id="ENSGMOT00000054146.1">
    <property type="protein sequence ID" value="ENSGMOP00000055269.1"/>
    <property type="gene ID" value="ENSGMOG00000013872.2"/>
</dbReference>
<gene>
    <name evidence="8" type="primary">telo2</name>
</gene>
<reference evidence="8" key="2">
    <citation type="submission" date="2025-09" db="UniProtKB">
        <authorList>
            <consortium name="Ensembl"/>
        </authorList>
    </citation>
    <scope>IDENTIFICATION</scope>
</reference>
<dbReference type="Pfam" id="PF10193">
    <property type="entry name" value="Telomere_reg-2"/>
    <property type="match status" value="1"/>
</dbReference>
<evidence type="ECO:0000313" key="8">
    <source>
        <dbReference type="Ensembl" id="ENSGMOP00000055269.1"/>
    </source>
</evidence>
<dbReference type="PANTHER" id="PTHR15830">
    <property type="entry name" value="TELOMERE LENGTH REGULATION PROTEIN TEL2 FAMILY MEMBER"/>
    <property type="match status" value="1"/>
</dbReference>
<evidence type="ECO:0000313" key="9">
    <source>
        <dbReference type="Proteomes" id="UP000694546"/>
    </source>
</evidence>
<dbReference type="GO" id="GO:0051083">
    <property type="term" value="P:'de novo' cotranslational protein folding"/>
    <property type="evidence" value="ECO:0007669"/>
    <property type="project" value="TreeGrafter"/>
</dbReference>
<dbReference type="GO" id="GO:0016020">
    <property type="term" value="C:membrane"/>
    <property type="evidence" value="ECO:0007669"/>
    <property type="project" value="UniProtKB-SubCell"/>
</dbReference>
<name>A0A8C5FR40_GADMO</name>
<dbReference type="AlphaFoldDB" id="A0A8C5FR40"/>
<feature type="compositionally biased region" description="Acidic residues" evidence="5">
    <location>
        <begin position="508"/>
        <end position="527"/>
    </location>
</feature>
<dbReference type="GO" id="GO:0051879">
    <property type="term" value="F:Hsp90 protein binding"/>
    <property type="evidence" value="ECO:0007669"/>
    <property type="project" value="TreeGrafter"/>
</dbReference>
<evidence type="ECO:0000259" key="7">
    <source>
        <dbReference type="Pfam" id="PF25320"/>
    </source>
</evidence>
<dbReference type="Gene3D" id="1.25.40.720">
    <property type="entry name" value="Telomere length regulation protein 2, C-terminal domain"/>
    <property type="match status" value="2"/>
</dbReference>
<organism evidence="8 9">
    <name type="scientific">Gadus morhua</name>
    <name type="common">Atlantic cod</name>
    <dbReference type="NCBI Taxonomy" id="8049"/>
    <lineage>
        <taxon>Eukaryota</taxon>
        <taxon>Metazoa</taxon>
        <taxon>Chordata</taxon>
        <taxon>Craniata</taxon>
        <taxon>Vertebrata</taxon>
        <taxon>Euteleostomi</taxon>
        <taxon>Actinopterygii</taxon>
        <taxon>Neopterygii</taxon>
        <taxon>Teleostei</taxon>
        <taxon>Neoteleostei</taxon>
        <taxon>Acanthomorphata</taxon>
        <taxon>Zeiogadaria</taxon>
        <taxon>Gadariae</taxon>
        <taxon>Gadiformes</taxon>
        <taxon>Gadoidei</taxon>
        <taxon>Gadidae</taxon>
        <taxon>Gadus</taxon>
    </lineage>
</organism>
<feature type="domain" description="Telomere length regulation protein conserved" evidence="6">
    <location>
        <begin position="543"/>
        <end position="651"/>
    </location>
</feature>
<dbReference type="InterPro" id="IPR051970">
    <property type="entry name" value="TEL2_Regulation"/>
</dbReference>
<evidence type="ECO:0000256" key="1">
    <source>
        <dbReference type="ARBA" id="ARBA00004496"/>
    </source>
</evidence>
<dbReference type="GeneID" id="115531345"/>
<dbReference type="GO" id="GO:0005829">
    <property type="term" value="C:cytosol"/>
    <property type="evidence" value="ECO:0007669"/>
    <property type="project" value="TreeGrafter"/>
</dbReference>
<dbReference type="InterPro" id="IPR038528">
    <property type="entry name" value="TEL2_C_sf"/>
</dbReference>
<dbReference type="OMA" id="FYPQNYF"/>
<comment type="similarity">
    <text evidence="2">Belongs to the TEL2 family.</text>
</comment>
<reference evidence="8" key="1">
    <citation type="submission" date="2025-08" db="UniProtKB">
        <authorList>
            <consortium name="Ensembl"/>
        </authorList>
    </citation>
    <scope>IDENTIFICATION</scope>
</reference>
<evidence type="ECO:0000256" key="3">
    <source>
        <dbReference type="ARBA" id="ARBA00018231"/>
    </source>
</evidence>
<feature type="compositionally biased region" description="Acidic residues" evidence="5">
    <location>
        <begin position="477"/>
        <end position="487"/>
    </location>
</feature>
<dbReference type="OrthoDB" id="10258062at2759"/>
<proteinExistence type="inferred from homology"/>
<evidence type="ECO:0000256" key="5">
    <source>
        <dbReference type="SAM" id="MobiDB-lite"/>
    </source>
</evidence>
<dbReference type="Pfam" id="PF25320">
    <property type="entry name" value="TELO2_ARM"/>
    <property type="match status" value="1"/>
</dbReference>
<dbReference type="GeneTree" id="ENSGT00390000006698"/>
<dbReference type="PANTHER" id="PTHR15830:SF10">
    <property type="entry name" value="TELOMERE LENGTH REGULATION PROTEIN TEL2 HOMOLOG"/>
    <property type="match status" value="1"/>
</dbReference>
<dbReference type="InterPro" id="IPR019337">
    <property type="entry name" value="Telomere_length_regulation_dom"/>
</dbReference>
<evidence type="ECO:0000256" key="2">
    <source>
        <dbReference type="ARBA" id="ARBA00006133"/>
    </source>
</evidence>
<comment type="subcellular location">
    <subcellularLocation>
        <location evidence="1">Cytoplasm</location>
    </subcellularLocation>
</comment>
<accession>A0A8C5FR40</accession>
<feature type="domain" description="TELO2 ARM repeat" evidence="7">
    <location>
        <begin position="358"/>
        <end position="451"/>
    </location>
</feature>
<evidence type="ECO:0000259" key="6">
    <source>
        <dbReference type="Pfam" id="PF10193"/>
    </source>
</evidence>
<keyword evidence="4" id="KW-0963">Cytoplasm</keyword>